<evidence type="ECO:0000313" key="2">
    <source>
        <dbReference type="EMBL" id="CAA9213001.1"/>
    </source>
</evidence>
<gene>
    <name evidence="2" type="ORF">AVDCRST_MAG20-220</name>
</gene>
<dbReference type="EMBL" id="CADCSY010000009">
    <property type="protein sequence ID" value="CAA9213001.1"/>
    <property type="molecule type" value="Genomic_DNA"/>
</dbReference>
<evidence type="ECO:0000256" key="1">
    <source>
        <dbReference type="SAM" id="MobiDB-lite"/>
    </source>
</evidence>
<sequence>GAGVGRHLLQAWADLRPAPADDEVGRAVVRPVEDGDGPPHRPEGAEPGQPPPPRGEPPCPGRRRRQGPGLAERGLRRGGAL</sequence>
<organism evidence="2">
    <name type="scientific">uncultured Acidimicrobiales bacterium</name>
    <dbReference type="NCBI Taxonomy" id="310071"/>
    <lineage>
        <taxon>Bacteria</taxon>
        <taxon>Bacillati</taxon>
        <taxon>Actinomycetota</taxon>
        <taxon>Acidimicrobiia</taxon>
        <taxon>Acidimicrobiales</taxon>
        <taxon>environmental samples</taxon>
    </lineage>
</organism>
<feature type="compositionally biased region" description="Basic and acidic residues" evidence="1">
    <location>
        <begin position="31"/>
        <end position="44"/>
    </location>
</feature>
<protein>
    <submittedName>
        <fullName evidence="2">Uncharacterized protein</fullName>
    </submittedName>
</protein>
<feature type="region of interest" description="Disordered" evidence="1">
    <location>
        <begin position="30"/>
        <end position="81"/>
    </location>
</feature>
<name>A0A6J4H6R7_9ACTN</name>
<feature type="compositionally biased region" description="Low complexity" evidence="1">
    <location>
        <begin position="67"/>
        <end position="81"/>
    </location>
</feature>
<feature type="compositionally biased region" description="Pro residues" evidence="1">
    <location>
        <begin position="48"/>
        <end position="60"/>
    </location>
</feature>
<reference evidence="2" key="1">
    <citation type="submission" date="2020-02" db="EMBL/GenBank/DDBJ databases">
        <authorList>
            <person name="Meier V. D."/>
        </authorList>
    </citation>
    <scope>NUCLEOTIDE SEQUENCE</scope>
    <source>
        <strain evidence="2">AVDCRST_MAG20</strain>
    </source>
</reference>
<dbReference type="AlphaFoldDB" id="A0A6J4H6R7"/>
<feature type="non-terminal residue" evidence="2">
    <location>
        <position position="81"/>
    </location>
</feature>
<accession>A0A6J4H6R7</accession>
<proteinExistence type="predicted"/>
<feature type="non-terminal residue" evidence="2">
    <location>
        <position position="1"/>
    </location>
</feature>